<feature type="chain" id="PRO_5030927926" evidence="1">
    <location>
        <begin position="19"/>
        <end position="548"/>
    </location>
</feature>
<dbReference type="EMBL" id="JACHFQ010000001">
    <property type="protein sequence ID" value="MBB5224720.1"/>
    <property type="molecule type" value="Genomic_DNA"/>
</dbReference>
<dbReference type="AlphaFoldDB" id="A0A7W8LKV7"/>
<dbReference type="RefSeq" id="WP_184656325.1">
    <property type="nucleotide sequence ID" value="NZ_JACHFQ010000001.1"/>
</dbReference>
<name>A0A7W8LKV7_9SPIR</name>
<reference evidence="2 3" key="1">
    <citation type="submission" date="2020-08" db="EMBL/GenBank/DDBJ databases">
        <title>Genomic Encyclopedia of Type Strains, Phase IV (KMG-IV): sequencing the most valuable type-strain genomes for metagenomic binning, comparative biology and taxonomic classification.</title>
        <authorList>
            <person name="Goeker M."/>
        </authorList>
    </citation>
    <scope>NUCLEOTIDE SEQUENCE [LARGE SCALE GENOMIC DNA]</scope>
    <source>
        <strain evidence="2 3">DSM 103462</strain>
    </source>
</reference>
<gene>
    <name evidence="2" type="ORF">HNP76_000060</name>
</gene>
<dbReference type="Pfam" id="PF00400">
    <property type="entry name" value="WD40"/>
    <property type="match status" value="1"/>
</dbReference>
<accession>A0A7W8LKV7</accession>
<organism evidence="2 3">
    <name type="scientific">Treponema ruminis</name>
    <dbReference type="NCBI Taxonomy" id="744515"/>
    <lineage>
        <taxon>Bacteria</taxon>
        <taxon>Pseudomonadati</taxon>
        <taxon>Spirochaetota</taxon>
        <taxon>Spirochaetia</taxon>
        <taxon>Spirochaetales</taxon>
        <taxon>Treponemataceae</taxon>
        <taxon>Treponema</taxon>
    </lineage>
</organism>
<protein>
    <submittedName>
        <fullName evidence="2">WD40 repeat protein</fullName>
    </submittedName>
</protein>
<dbReference type="PANTHER" id="PTHR19879">
    <property type="entry name" value="TRANSCRIPTION INITIATION FACTOR TFIID"/>
    <property type="match status" value="1"/>
</dbReference>
<dbReference type="PANTHER" id="PTHR19879:SF9">
    <property type="entry name" value="TRANSCRIPTION INITIATION FACTOR TFIID SUBUNIT 5"/>
    <property type="match status" value="1"/>
</dbReference>
<feature type="signal peptide" evidence="1">
    <location>
        <begin position="1"/>
        <end position="18"/>
    </location>
</feature>
<dbReference type="Gene3D" id="2.130.10.10">
    <property type="entry name" value="YVTN repeat-like/Quinoprotein amine dehydrogenase"/>
    <property type="match status" value="2"/>
</dbReference>
<sequence length="548" mass="60399">MRKLFCAFFIIFSFSLFAQEAGLHNPEDTTGLVTGDEAEITGSSESSESPKKDLTQNYLAKSATPVNALGWTQDGKYFATSWNNSVILWNAGANTIAAVYSNSVNENSNPLANVVSLQFTSDGRYMLSVRDDNTVLIHSIGTNSDSTLISGTGKSIPDAVYAGDYRILLPLDGQNLYESFRLAESGQHVIEEKLDVADGIWALSASPTGKRLLMSSESGKVRFIDTTSWEELSSFDRYMLTRIKPRLAPDGIHFVAAQDKNTLVVASALDESDFLTLEDLAGFSYCAEFSSDSSKIVAGINSGCVKIYDIASGLEENSFQLMYGDSAKSLAFSPDDEYVIIGTEQGYIYRWVLSGEDFVPEDERDDSGLQNALVLSLGYSRLNSNYYLGSGVLGVGYRNYFRTPFFWGIQGSLGAGLPGSEFPYSYYEDGESLSSPFVYTTSIGGLIGLVYYNERLDLQVFSEAGLGANVRILYNNSMKYAHSSKPYFGVYGELLVGMQWKWARLWGGVQYDTNLNWLTNVHVGVAMPTRTFKRKKQPVKSTGENKEE</sequence>
<comment type="caution">
    <text evidence="2">The sequence shown here is derived from an EMBL/GenBank/DDBJ whole genome shotgun (WGS) entry which is preliminary data.</text>
</comment>
<dbReference type="Proteomes" id="UP000518887">
    <property type="component" value="Unassembled WGS sequence"/>
</dbReference>
<dbReference type="InterPro" id="IPR001680">
    <property type="entry name" value="WD40_rpt"/>
</dbReference>
<dbReference type="InterPro" id="IPR015943">
    <property type="entry name" value="WD40/YVTN_repeat-like_dom_sf"/>
</dbReference>
<keyword evidence="1" id="KW-0732">Signal</keyword>
<keyword evidence="3" id="KW-1185">Reference proteome</keyword>
<proteinExistence type="predicted"/>
<evidence type="ECO:0000256" key="1">
    <source>
        <dbReference type="SAM" id="SignalP"/>
    </source>
</evidence>
<dbReference type="InterPro" id="IPR036322">
    <property type="entry name" value="WD40_repeat_dom_sf"/>
</dbReference>
<dbReference type="SUPFAM" id="SSF50978">
    <property type="entry name" value="WD40 repeat-like"/>
    <property type="match status" value="1"/>
</dbReference>
<evidence type="ECO:0000313" key="2">
    <source>
        <dbReference type="EMBL" id="MBB5224720.1"/>
    </source>
</evidence>
<dbReference type="SMART" id="SM00320">
    <property type="entry name" value="WD40"/>
    <property type="match status" value="5"/>
</dbReference>
<evidence type="ECO:0000313" key="3">
    <source>
        <dbReference type="Proteomes" id="UP000518887"/>
    </source>
</evidence>